<name>A0A6J6MJC2_9ZZZZ</name>
<dbReference type="AlphaFoldDB" id="A0A6J6MJC2"/>
<evidence type="ECO:0000259" key="9">
    <source>
        <dbReference type="Pfam" id="PF18916"/>
    </source>
</evidence>
<proteinExistence type="predicted"/>
<keyword evidence="6 8" id="KW-0472">Membrane</keyword>
<feature type="transmembrane region" description="Helical" evidence="8">
    <location>
        <begin position="6"/>
        <end position="28"/>
    </location>
</feature>
<keyword evidence="4" id="KW-0125">Carotenoid biosynthesis</keyword>
<accession>A0A6J6MJC2</accession>
<dbReference type="GO" id="GO:0045436">
    <property type="term" value="F:lycopene beta cyclase activity"/>
    <property type="evidence" value="ECO:0007669"/>
    <property type="project" value="UniProtKB-ARBA"/>
</dbReference>
<comment type="subcellular location">
    <subcellularLocation>
        <location evidence="1">Membrane</location>
        <topology evidence="1">Multi-pass membrane protein</topology>
    </subcellularLocation>
</comment>
<dbReference type="GO" id="GO:0016117">
    <property type="term" value="P:carotenoid biosynthetic process"/>
    <property type="evidence" value="ECO:0007669"/>
    <property type="project" value="UniProtKB-KW"/>
</dbReference>
<dbReference type="GO" id="GO:0016020">
    <property type="term" value="C:membrane"/>
    <property type="evidence" value="ECO:0007669"/>
    <property type="project" value="UniProtKB-SubCell"/>
</dbReference>
<evidence type="ECO:0000256" key="5">
    <source>
        <dbReference type="ARBA" id="ARBA00022989"/>
    </source>
</evidence>
<keyword evidence="3 8" id="KW-0812">Transmembrane</keyword>
<evidence type="ECO:0000256" key="4">
    <source>
        <dbReference type="ARBA" id="ARBA00022746"/>
    </source>
</evidence>
<dbReference type="GO" id="GO:0016120">
    <property type="term" value="P:carotene biosynthetic process"/>
    <property type="evidence" value="ECO:0007669"/>
    <property type="project" value="UniProtKB-ARBA"/>
</dbReference>
<dbReference type="GO" id="GO:0016872">
    <property type="term" value="F:intramolecular lyase activity"/>
    <property type="evidence" value="ECO:0007669"/>
    <property type="project" value="InterPro"/>
</dbReference>
<protein>
    <submittedName>
        <fullName evidence="10">Unannotated protein</fullName>
    </submittedName>
</protein>
<dbReference type="InterPro" id="IPR017825">
    <property type="entry name" value="Lycopene_cyclase_dom"/>
</dbReference>
<evidence type="ECO:0000256" key="3">
    <source>
        <dbReference type="ARBA" id="ARBA00022692"/>
    </source>
</evidence>
<evidence type="ECO:0000256" key="1">
    <source>
        <dbReference type="ARBA" id="ARBA00004141"/>
    </source>
</evidence>
<comment type="pathway">
    <text evidence="2">Carotenoid biosynthesis.</text>
</comment>
<keyword evidence="5 8" id="KW-1133">Transmembrane helix</keyword>
<dbReference type="NCBIfam" id="TIGR03462">
    <property type="entry name" value="CarR_dom_SF"/>
    <property type="match status" value="1"/>
</dbReference>
<evidence type="ECO:0000313" key="10">
    <source>
        <dbReference type="EMBL" id="CAB4673519.1"/>
    </source>
</evidence>
<keyword evidence="7" id="KW-0413">Isomerase</keyword>
<feature type="transmembrane region" description="Helical" evidence="8">
    <location>
        <begin position="80"/>
        <end position="97"/>
    </location>
</feature>
<evidence type="ECO:0000256" key="7">
    <source>
        <dbReference type="ARBA" id="ARBA00023235"/>
    </source>
</evidence>
<dbReference type="Pfam" id="PF18916">
    <property type="entry name" value="Lycopene_cyc"/>
    <property type="match status" value="1"/>
</dbReference>
<reference evidence="10" key="1">
    <citation type="submission" date="2020-05" db="EMBL/GenBank/DDBJ databases">
        <authorList>
            <person name="Chiriac C."/>
            <person name="Salcher M."/>
            <person name="Ghai R."/>
            <person name="Kavagutti S V."/>
        </authorList>
    </citation>
    <scope>NUCLEOTIDE SEQUENCE</scope>
</reference>
<feature type="transmembrane region" description="Helical" evidence="8">
    <location>
        <begin position="35"/>
        <end position="54"/>
    </location>
</feature>
<gene>
    <name evidence="10" type="ORF">UFOPK2342_00599</name>
</gene>
<dbReference type="EMBL" id="CAEZXB010000008">
    <property type="protein sequence ID" value="CAB4673519.1"/>
    <property type="molecule type" value="Genomic_DNA"/>
</dbReference>
<feature type="domain" description="Lycopene cyclase" evidence="9">
    <location>
        <begin position="5"/>
        <end position="95"/>
    </location>
</feature>
<sequence>MKHYTYLAAMGFTLLGSIWLEIFLKVAVLRRIRRVLLSILPIGIAFVLWDRFAITQGHWSFDEAQILPVGRIWGLPLEEYLFFVFVPLAAILTIEAVRKVNTKWRVGDEG</sequence>
<evidence type="ECO:0000256" key="2">
    <source>
        <dbReference type="ARBA" id="ARBA00004829"/>
    </source>
</evidence>
<organism evidence="10">
    <name type="scientific">freshwater metagenome</name>
    <dbReference type="NCBI Taxonomy" id="449393"/>
    <lineage>
        <taxon>unclassified sequences</taxon>
        <taxon>metagenomes</taxon>
        <taxon>ecological metagenomes</taxon>
    </lineage>
</organism>
<evidence type="ECO:0000256" key="8">
    <source>
        <dbReference type="SAM" id="Phobius"/>
    </source>
</evidence>
<evidence type="ECO:0000256" key="6">
    <source>
        <dbReference type="ARBA" id="ARBA00023136"/>
    </source>
</evidence>